<gene>
    <name evidence="6" type="ORF">R5R35_007473</name>
    <name evidence="5" type="ORF">R5R35_014585</name>
</gene>
<dbReference type="PROSITE" id="PS51031">
    <property type="entry name" value="BESS"/>
    <property type="match status" value="1"/>
</dbReference>
<dbReference type="GO" id="GO:0006357">
    <property type="term" value="P:regulation of transcription by RNA polymerase II"/>
    <property type="evidence" value="ECO:0007669"/>
    <property type="project" value="TreeGrafter"/>
</dbReference>
<dbReference type="InterPro" id="IPR006578">
    <property type="entry name" value="MADF-dom"/>
</dbReference>
<evidence type="ECO:0000313" key="5">
    <source>
        <dbReference type="EMBL" id="KAK7788346.1"/>
    </source>
</evidence>
<comment type="caution">
    <text evidence="5">The sequence shown here is derived from an EMBL/GenBank/DDBJ whole genome shotgun (WGS) entry which is preliminary data.</text>
</comment>
<dbReference type="Pfam" id="PF02944">
    <property type="entry name" value="BESS"/>
    <property type="match status" value="1"/>
</dbReference>
<dbReference type="PANTHER" id="PTHR12243:SF69">
    <property type="entry name" value="SI:CH73-59F11.3"/>
    <property type="match status" value="1"/>
</dbReference>
<dbReference type="PROSITE" id="PS51029">
    <property type="entry name" value="MADF"/>
    <property type="match status" value="1"/>
</dbReference>
<feature type="domain" description="MADF" evidence="3">
    <location>
        <begin position="8"/>
        <end position="111"/>
    </location>
</feature>
<keyword evidence="1" id="KW-0539">Nucleus</keyword>
<dbReference type="InterPro" id="IPR004210">
    <property type="entry name" value="BESS_motif"/>
</dbReference>
<keyword evidence="7" id="KW-1185">Reference proteome</keyword>
<reference evidence="5 7" key="1">
    <citation type="submission" date="2024-03" db="EMBL/GenBank/DDBJ databases">
        <title>The genome assembly and annotation of the cricket Gryllus longicercus Weissman &amp; Gray.</title>
        <authorList>
            <person name="Szrajer S."/>
            <person name="Gray D."/>
            <person name="Ylla G."/>
        </authorList>
    </citation>
    <scope>NUCLEOTIDE SEQUENCE [LARGE SCALE GENOMIC DNA]</scope>
    <source>
        <strain evidence="5">DAG 2021-001</strain>
        <tissue evidence="5">Whole body minus gut</tissue>
    </source>
</reference>
<sequence>MERVDTEMLIKEVENRPVLWDPSFDEYKNKFKKTEAWEEICTIFDPTFFSKTNMEKKIQVIEITSKWRTVRDNYIRSLKKQEEHEKTGGAAKRHSKYTYEPLLSFLKKSKELRANDSSLSEPSSQPSTSGSISEPITSAFAPKLEDIQPQRIGLQNVPRKATQQKRERNSIENTFEEYMQCVLKKMKSGEEEDDNMSFFRSLMPEIKELTSNEKIKFRMGVMQLLLDIKSCRE</sequence>
<feature type="compositionally biased region" description="Low complexity" evidence="2">
    <location>
        <begin position="117"/>
        <end position="135"/>
    </location>
</feature>
<accession>A0AAN9YXH2</accession>
<feature type="domain" description="BESS" evidence="4">
    <location>
        <begin position="192"/>
        <end position="231"/>
    </location>
</feature>
<dbReference type="Proteomes" id="UP001378592">
    <property type="component" value="Unassembled WGS sequence"/>
</dbReference>
<evidence type="ECO:0000256" key="2">
    <source>
        <dbReference type="SAM" id="MobiDB-lite"/>
    </source>
</evidence>
<dbReference type="InterPro" id="IPR039353">
    <property type="entry name" value="TF_Adf1"/>
</dbReference>
<dbReference type="PANTHER" id="PTHR12243">
    <property type="entry name" value="MADF DOMAIN TRANSCRIPTION FACTOR"/>
    <property type="match status" value="1"/>
</dbReference>
<evidence type="ECO:0000313" key="7">
    <source>
        <dbReference type="Proteomes" id="UP001378592"/>
    </source>
</evidence>
<dbReference type="SMART" id="SM00595">
    <property type="entry name" value="MADF"/>
    <property type="match status" value="1"/>
</dbReference>
<feature type="region of interest" description="Disordered" evidence="2">
    <location>
        <begin position="114"/>
        <end position="135"/>
    </location>
</feature>
<dbReference type="EMBL" id="JAZDUA010000590">
    <property type="protein sequence ID" value="KAK7790769.1"/>
    <property type="molecule type" value="Genomic_DNA"/>
</dbReference>
<evidence type="ECO:0000259" key="3">
    <source>
        <dbReference type="PROSITE" id="PS51029"/>
    </source>
</evidence>
<name>A0AAN9YXH2_9ORTH</name>
<evidence type="ECO:0000313" key="6">
    <source>
        <dbReference type="EMBL" id="KAK7790769.1"/>
    </source>
</evidence>
<dbReference type="Pfam" id="PF10545">
    <property type="entry name" value="MADF_DNA_bdg"/>
    <property type="match status" value="1"/>
</dbReference>
<proteinExistence type="predicted"/>
<evidence type="ECO:0000256" key="1">
    <source>
        <dbReference type="PROSITE-ProRule" id="PRU00371"/>
    </source>
</evidence>
<evidence type="ECO:0000259" key="4">
    <source>
        <dbReference type="PROSITE" id="PS51031"/>
    </source>
</evidence>
<protein>
    <recommendedName>
        <fullName evidence="8">MADF domain-containing protein</fullName>
    </recommendedName>
</protein>
<dbReference type="GO" id="GO:0005634">
    <property type="term" value="C:nucleus"/>
    <property type="evidence" value="ECO:0007669"/>
    <property type="project" value="UniProtKB-SubCell"/>
</dbReference>
<evidence type="ECO:0008006" key="8">
    <source>
        <dbReference type="Google" id="ProtNLM"/>
    </source>
</evidence>
<dbReference type="GO" id="GO:0005667">
    <property type="term" value="C:transcription regulator complex"/>
    <property type="evidence" value="ECO:0007669"/>
    <property type="project" value="TreeGrafter"/>
</dbReference>
<dbReference type="AlphaFoldDB" id="A0AAN9YXH2"/>
<organism evidence="5 7">
    <name type="scientific">Gryllus longicercus</name>
    <dbReference type="NCBI Taxonomy" id="2509291"/>
    <lineage>
        <taxon>Eukaryota</taxon>
        <taxon>Metazoa</taxon>
        <taxon>Ecdysozoa</taxon>
        <taxon>Arthropoda</taxon>
        <taxon>Hexapoda</taxon>
        <taxon>Insecta</taxon>
        <taxon>Pterygota</taxon>
        <taxon>Neoptera</taxon>
        <taxon>Polyneoptera</taxon>
        <taxon>Orthoptera</taxon>
        <taxon>Ensifera</taxon>
        <taxon>Gryllidea</taxon>
        <taxon>Grylloidea</taxon>
        <taxon>Gryllidae</taxon>
        <taxon>Gryllinae</taxon>
        <taxon>Gryllus</taxon>
    </lineage>
</organism>
<dbReference type="EMBL" id="JAZDUA010001179">
    <property type="protein sequence ID" value="KAK7788346.1"/>
    <property type="molecule type" value="Genomic_DNA"/>
</dbReference>
<dbReference type="GO" id="GO:0003677">
    <property type="term" value="F:DNA binding"/>
    <property type="evidence" value="ECO:0007669"/>
    <property type="project" value="InterPro"/>
</dbReference>
<comment type="subcellular location">
    <subcellularLocation>
        <location evidence="1">Nucleus</location>
    </subcellularLocation>
</comment>